<evidence type="ECO:0000313" key="3">
    <source>
        <dbReference type="Proteomes" id="UP000260783"/>
    </source>
</evidence>
<dbReference type="Proteomes" id="UP000260783">
    <property type="component" value="Unassembled WGS sequence"/>
</dbReference>
<dbReference type="NCBIfam" id="NF005992">
    <property type="entry name" value="PRK08116.1"/>
    <property type="match status" value="1"/>
</dbReference>
<dbReference type="EMBL" id="QVEW01000002">
    <property type="protein sequence ID" value="RGC00958.1"/>
    <property type="molecule type" value="Genomic_DNA"/>
</dbReference>
<dbReference type="RefSeq" id="WP_117526275.1">
    <property type="nucleotide sequence ID" value="NZ_JAQCXC010000003.1"/>
</dbReference>
<dbReference type="Pfam" id="PF01695">
    <property type="entry name" value="IstB_IS21"/>
    <property type="match status" value="1"/>
</dbReference>
<dbReference type="GO" id="GO:0006260">
    <property type="term" value="P:DNA replication"/>
    <property type="evidence" value="ECO:0007669"/>
    <property type="project" value="TreeGrafter"/>
</dbReference>
<dbReference type="InterPro" id="IPR027417">
    <property type="entry name" value="P-loop_NTPase"/>
</dbReference>
<reference evidence="2 3" key="1">
    <citation type="submission" date="2018-08" db="EMBL/GenBank/DDBJ databases">
        <title>A genome reference for cultivated species of the human gut microbiota.</title>
        <authorList>
            <person name="Zou Y."/>
            <person name="Xue W."/>
            <person name="Luo G."/>
        </authorList>
    </citation>
    <scope>NUCLEOTIDE SEQUENCE [LARGE SCALE GENOMIC DNA]</scope>
    <source>
        <strain evidence="2 3">AF29-11BH</strain>
    </source>
</reference>
<keyword evidence="2" id="KW-0067">ATP-binding</keyword>
<dbReference type="InterPro" id="IPR002611">
    <property type="entry name" value="IstB_ATP-bd"/>
</dbReference>
<dbReference type="SMART" id="SM00382">
    <property type="entry name" value="AAA"/>
    <property type="match status" value="1"/>
</dbReference>
<dbReference type="PANTHER" id="PTHR30050:SF4">
    <property type="entry name" value="ATP-BINDING PROTEIN RV3427C IN INSERTION SEQUENCE-RELATED"/>
    <property type="match status" value="1"/>
</dbReference>
<sequence>MPENAMDYYGADGLLYCGKCQTPKEALFPKGLVLMGKNKHPVECDCHKAERERQEATVKEQKHLDLVRRLKEDGFSDSVMQNWTFANDNGRSPQIRHAHRYVEQWQTVRTENLGLLLWGGVGTGKSFLAGCIANALMEQEVPVRMTNFARILNELNGSFSGRNEVVDKLCRFPLLIIDDFGMERGTEYALEQIYNIVDSRYRSRKPLIVTTNLTLDEIRHPQDTAHARIYDRLLEMCVPISCIGVSLRRETAQEKLERLKELIG</sequence>
<keyword evidence="2" id="KW-0547">Nucleotide-binding</keyword>
<feature type="domain" description="AAA+ ATPase" evidence="1">
    <location>
        <begin position="111"/>
        <end position="235"/>
    </location>
</feature>
<dbReference type="Gene3D" id="3.40.50.300">
    <property type="entry name" value="P-loop containing nucleotide triphosphate hydrolases"/>
    <property type="match status" value="1"/>
</dbReference>
<evidence type="ECO:0000259" key="1">
    <source>
        <dbReference type="SMART" id="SM00382"/>
    </source>
</evidence>
<dbReference type="PANTHER" id="PTHR30050">
    <property type="entry name" value="CHROMOSOMAL REPLICATION INITIATOR PROTEIN DNAA"/>
    <property type="match status" value="1"/>
</dbReference>
<evidence type="ECO:0000313" key="2">
    <source>
        <dbReference type="EMBL" id="RGC00958.1"/>
    </source>
</evidence>
<proteinExistence type="predicted"/>
<gene>
    <name evidence="2" type="ORF">DWZ04_02670</name>
</gene>
<organism evidence="2 3">
    <name type="scientific">Faecalibacterium prausnitzii</name>
    <dbReference type="NCBI Taxonomy" id="853"/>
    <lineage>
        <taxon>Bacteria</taxon>
        <taxon>Bacillati</taxon>
        <taxon>Bacillota</taxon>
        <taxon>Clostridia</taxon>
        <taxon>Eubacteriales</taxon>
        <taxon>Oscillospiraceae</taxon>
        <taxon>Faecalibacterium</taxon>
    </lineage>
</organism>
<accession>A0A3E2UVL6</accession>
<comment type="caution">
    <text evidence="2">The sequence shown here is derived from an EMBL/GenBank/DDBJ whole genome shotgun (WGS) entry which is preliminary data.</text>
</comment>
<dbReference type="AlphaFoldDB" id="A0A3E2UVL6"/>
<dbReference type="InterPro" id="IPR003593">
    <property type="entry name" value="AAA+_ATPase"/>
</dbReference>
<name>A0A3E2UVL6_9FIRM</name>
<dbReference type="GO" id="GO:0005524">
    <property type="term" value="F:ATP binding"/>
    <property type="evidence" value="ECO:0007669"/>
    <property type="project" value="UniProtKB-KW"/>
</dbReference>
<dbReference type="SUPFAM" id="SSF52540">
    <property type="entry name" value="P-loop containing nucleoside triphosphate hydrolases"/>
    <property type="match status" value="1"/>
</dbReference>
<protein>
    <submittedName>
        <fullName evidence="2">ATP-binding protein</fullName>
    </submittedName>
</protein>